<dbReference type="Pfam" id="PF00850">
    <property type="entry name" value="Hist_deacetyl"/>
    <property type="match status" value="1"/>
</dbReference>
<dbReference type="EMBL" id="BART01021507">
    <property type="protein sequence ID" value="GAH01102.1"/>
    <property type="molecule type" value="Genomic_DNA"/>
</dbReference>
<evidence type="ECO:0000313" key="2">
    <source>
        <dbReference type="EMBL" id="GAH01102.1"/>
    </source>
</evidence>
<dbReference type="GO" id="GO:0004407">
    <property type="term" value="F:histone deacetylase activity"/>
    <property type="evidence" value="ECO:0007669"/>
    <property type="project" value="TreeGrafter"/>
</dbReference>
<gene>
    <name evidence="2" type="ORF">S01H4_39654</name>
</gene>
<comment type="caution">
    <text evidence="2">The sequence shown here is derived from an EMBL/GenBank/DDBJ whole genome shotgun (WGS) entry which is preliminary data.</text>
</comment>
<feature type="domain" description="Histone deacetylase" evidence="1">
    <location>
        <begin position="8"/>
        <end position="97"/>
    </location>
</feature>
<dbReference type="InterPro" id="IPR023801">
    <property type="entry name" value="His_deacetylse_dom"/>
</dbReference>
<reference evidence="2" key="1">
    <citation type="journal article" date="2014" name="Front. Microbiol.">
        <title>High frequency of phylogenetically diverse reductive dehalogenase-homologous genes in deep subseafloor sedimentary metagenomes.</title>
        <authorList>
            <person name="Kawai M."/>
            <person name="Futagami T."/>
            <person name="Toyoda A."/>
            <person name="Takaki Y."/>
            <person name="Nishi S."/>
            <person name="Hori S."/>
            <person name="Arai W."/>
            <person name="Tsubouchi T."/>
            <person name="Morono Y."/>
            <person name="Uchiyama I."/>
            <person name="Ito T."/>
            <person name="Fujiyama A."/>
            <person name="Inagaki F."/>
            <person name="Takami H."/>
        </authorList>
    </citation>
    <scope>NUCLEOTIDE SEQUENCE</scope>
    <source>
        <strain evidence="2">Expedition CK06-06</strain>
    </source>
</reference>
<dbReference type="PANTHER" id="PTHR10625">
    <property type="entry name" value="HISTONE DEACETYLASE HDAC1-RELATED"/>
    <property type="match status" value="1"/>
</dbReference>
<sequence>YPAIKPESSLDVGLWSGDGDEKYLELLNSNIPRIYHEYKPDLIFYLAGADPFEKDQLGGLKITMLGLKERDNIVLKNARKLRIPVVVVLAGGYAYDIDDTVTIHMNTIKVAQKVQRKYSPKKIYKQAEDQ</sequence>
<dbReference type="Gene3D" id="3.40.800.20">
    <property type="entry name" value="Histone deacetylase domain"/>
    <property type="match status" value="1"/>
</dbReference>
<proteinExistence type="predicted"/>
<dbReference type="InterPro" id="IPR037138">
    <property type="entry name" value="His_deacetylse_dom_sf"/>
</dbReference>
<accession>X1C1F5</accession>
<dbReference type="GO" id="GO:0040029">
    <property type="term" value="P:epigenetic regulation of gene expression"/>
    <property type="evidence" value="ECO:0007669"/>
    <property type="project" value="TreeGrafter"/>
</dbReference>
<dbReference type="PANTHER" id="PTHR10625:SF19">
    <property type="entry name" value="HISTONE DEACETYLASE 12"/>
    <property type="match status" value="1"/>
</dbReference>
<dbReference type="InterPro" id="IPR023696">
    <property type="entry name" value="Ureohydrolase_dom_sf"/>
</dbReference>
<dbReference type="SUPFAM" id="SSF52768">
    <property type="entry name" value="Arginase/deacetylase"/>
    <property type="match status" value="1"/>
</dbReference>
<protein>
    <recommendedName>
        <fullName evidence="1">Histone deacetylase domain-containing protein</fullName>
    </recommendedName>
</protein>
<evidence type="ECO:0000259" key="1">
    <source>
        <dbReference type="Pfam" id="PF00850"/>
    </source>
</evidence>
<organism evidence="2">
    <name type="scientific">marine sediment metagenome</name>
    <dbReference type="NCBI Taxonomy" id="412755"/>
    <lineage>
        <taxon>unclassified sequences</taxon>
        <taxon>metagenomes</taxon>
        <taxon>ecological metagenomes</taxon>
    </lineage>
</organism>
<dbReference type="AlphaFoldDB" id="X1C1F5"/>
<feature type="non-terminal residue" evidence="2">
    <location>
        <position position="1"/>
    </location>
</feature>
<name>X1C1F5_9ZZZZ</name>